<accession>A0A3A2ZHX5</accession>
<dbReference type="AlphaFoldDB" id="A0A3A2ZHX5"/>
<dbReference type="Pfam" id="PF12044">
    <property type="entry name" value="Metallopep"/>
    <property type="match status" value="1"/>
</dbReference>
<dbReference type="InterPro" id="IPR021917">
    <property type="entry name" value="Unchr_Zn-peptidase-like"/>
</dbReference>
<organism evidence="1 2">
    <name type="scientific">Aspergillus sclerotialis</name>
    <dbReference type="NCBI Taxonomy" id="2070753"/>
    <lineage>
        <taxon>Eukaryota</taxon>
        <taxon>Fungi</taxon>
        <taxon>Dikarya</taxon>
        <taxon>Ascomycota</taxon>
        <taxon>Pezizomycotina</taxon>
        <taxon>Eurotiomycetes</taxon>
        <taxon>Eurotiomycetidae</taxon>
        <taxon>Eurotiales</taxon>
        <taxon>Aspergillaceae</taxon>
        <taxon>Aspergillus</taxon>
        <taxon>Aspergillus subgen. Polypaecilum</taxon>
    </lineage>
</organism>
<feature type="non-terminal residue" evidence="1">
    <location>
        <position position="100"/>
    </location>
</feature>
<dbReference type="Proteomes" id="UP000266188">
    <property type="component" value="Unassembled WGS sequence"/>
</dbReference>
<sequence length="100" mass="11706">MAAYLWQAFTGEQMFRNNFGRRCFRFEEEWQTGTLSRRDAANGQMRNEAKIHIVRTDKTVAELRDLDIAQQYGPATKKDALFKIAKEAVQKHFQLRPGQK</sequence>
<proteinExistence type="predicted"/>
<comment type="caution">
    <text evidence="1">The sequence shown here is derived from an EMBL/GenBank/DDBJ whole genome shotgun (WGS) entry which is preliminary data.</text>
</comment>
<name>A0A3A2ZHX5_9EURO</name>
<dbReference type="PANTHER" id="PTHR21054:SF2">
    <property type="entry name" value="MIP04191P"/>
    <property type="match status" value="1"/>
</dbReference>
<keyword evidence="2" id="KW-1185">Reference proteome</keyword>
<protein>
    <submittedName>
        <fullName evidence="1">Zinc metalloproteinase</fullName>
    </submittedName>
</protein>
<gene>
    <name evidence="1" type="ORF">PHISCL_10812</name>
</gene>
<dbReference type="PANTHER" id="PTHR21054">
    <property type="entry name" value="ZINC METALLOPROTEINASE-RELATED"/>
    <property type="match status" value="1"/>
</dbReference>
<dbReference type="OrthoDB" id="74460at2759"/>
<evidence type="ECO:0000313" key="2">
    <source>
        <dbReference type="Proteomes" id="UP000266188"/>
    </source>
</evidence>
<dbReference type="InterPro" id="IPR053002">
    <property type="entry name" value="Metalloproteinase_M10B"/>
</dbReference>
<dbReference type="EMBL" id="MVGC01002403">
    <property type="protein sequence ID" value="RJE16851.1"/>
    <property type="molecule type" value="Genomic_DNA"/>
</dbReference>
<dbReference type="GO" id="GO:0005737">
    <property type="term" value="C:cytoplasm"/>
    <property type="evidence" value="ECO:0007669"/>
    <property type="project" value="TreeGrafter"/>
</dbReference>
<reference evidence="2" key="1">
    <citation type="submission" date="2017-02" db="EMBL/GenBank/DDBJ databases">
        <authorList>
            <person name="Tafer H."/>
            <person name="Lopandic K."/>
        </authorList>
    </citation>
    <scope>NUCLEOTIDE SEQUENCE [LARGE SCALE GENOMIC DNA]</scope>
    <source>
        <strain evidence="2">CBS 366.77</strain>
    </source>
</reference>
<evidence type="ECO:0000313" key="1">
    <source>
        <dbReference type="EMBL" id="RJE16851.1"/>
    </source>
</evidence>